<organism evidence="1 2">
    <name type="scientific">Pisolithus tinctorius Marx 270</name>
    <dbReference type="NCBI Taxonomy" id="870435"/>
    <lineage>
        <taxon>Eukaryota</taxon>
        <taxon>Fungi</taxon>
        <taxon>Dikarya</taxon>
        <taxon>Basidiomycota</taxon>
        <taxon>Agaricomycotina</taxon>
        <taxon>Agaricomycetes</taxon>
        <taxon>Agaricomycetidae</taxon>
        <taxon>Boletales</taxon>
        <taxon>Sclerodermatineae</taxon>
        <taxon>Pisolithaceae</taxon>
        <taxon>Pisolithus</taxon>
    </lineage>
</organism>
<dbReference type="AlphaFoldDB" id="A0A0C3PBM3"/>
<reference evidence="1 2" key="1">
    <citation type="submission" date="2014-04" db="EMBL/GenBank/DDBJ databases">
        <authorList>
            <consortium name="DOE Joint Genome Institute"/>
            <person name="Kuo A."/>
            <person name="Kohler A."/>
            <person name="Costa M.D."/>
            <person name="Nagy L.G."/>
            <person name="Floudas D."/>
            <person name="Copeland A."/>
            <person name="Barry K.W."/>
            <person name="Cichocki N."/>
            <person name="Veneault-Fourrey C."/>
            <person name="LaButti K."/>
            <person name="Lindquist E.A."/>
            <person name="Lipzen A."/>
            <person name="Lundell T."/>
            <person name="Morin E."/>
            <person name="Murat C."/>
            <person name="Sun H."/>
            <person name="Tunlid A."/>
            <person name="Henrissat B."/>
            <person name="Grigoriev I.V."/>
            <person name="Hibbett D.S."/>
            <person name="Martin F."/>
            <person name="Nordberg H.P."/>
            <person name="Cantor M.N."/>
            <person name="Hua S.X."/>
        </authorList>
    </citation>
    <scope>NUCLEOTIDE SEQUENCE [LARGE SCALE GENOMIC DNA]</scope>
    <source>
        <strain evidence="1 2">Marx 270</strain>
    </source>
</reference>
<dbReference type="HOGENOM" id="CLU_2723215_0_0_1"/>
<accession>A0A0C3PBM3</accession>
<evidence type="ECO:0000313" key="2">
    <source>
        <dbReference type="Proteomes" id="UP000054217"/>
    </source>
</evidence>
<name>A0A0C3PBM3_PISTI</name>
<reference evidence="2" key="2">
    <citation type="submission" date="2015-01" db="EMBL/GenBank/DDBJ databases">
        <title>Evolutionary Origins and Diversification of the Mycorrhizal Mutualists.</title>
        <authorList>
            <consortium name="DOE Joint Genome Institute"/>
            <consortium name="Mycorrhizal Genomics Consortium"/>
            <person name="Kohler A."/>
            <person name="Kuo A."/>
            <person name="Nagy L.G."/>
            <person name="Floudas D."/>
            <person name="Copeland A."/>
            <person name="Barry K.W."/>
            <person name="Cichocki N."/>
            <person name="Veneault-Fourrey C."/>
            <person name="LaButti K."/>
            <person name="Lindquist E.A."/>
            <person name="Lipzen A."/>
            <person name="Lundell T."/>
            <person name="Morin E."/>
            <person name="Murat C."/>
            <person name="Riley R."/>
            <person name="Ohm R."/>
            <person name="Sun H."/>
            <person name="Tunlid A."/>
            <person name="Henrissat B."/>
            <person name="Grigoriev I.V."/>
            <person name="Hibbett D.S."/>
            <person name="Martin F."/>
        </authorList>
    </citation>
    <scope>NUCLEOTIDE SEQUENCE [LARGE SCALE GENOMIC DNA]</scope>
    <source>
        <strain evidence="2">Marx 270</strain>
    </source>
</reference>
<dbReference type="EMBL" id="KN831968">
    <property type="protein sequence ID" value="KIO05104.1"/>
    <property type="molecule type" value="Genomic_DNA"/>
</dbReference>
<protein>
    <submittedName>
        <fullName evidence="1">Uncharacterized protein</fullName>
    </submittedName>
</protein>
<evidence type="ECO:0000313" key="1">
    <source>
        <dbReference type="EMBL" id="KIO05104.1"/>
    </source>
</evidence>
<keyword evidence="2" id="KW-1185">Reference proteome</keyword>
<dbReference type="Proteomes" id="UP000054217">
    <property type="component" value="Unassembled WGS sequence"/>
</dbReference>
<sequence length="72" mass="8015">MAAIPHLQGFTVRVFMFGASIRSLNLGSYSPSTEGLFSRLSGIWLFAELCLLFPIHRKRKCVSSLPELQAIC</sequence>
<dbReference type="InParanoid" id="A0A0C3PBM3"/>
<gene>
    <name evidence="1" type="ORF">M404DRAFT_533431</name>
</gene>
<proteinExistence type="predicted"/>